<reference evidence="2" key="3">
    <citation type="journal article" date="2017" name="Nature">
        <title>Genome sequence of the progenitor of the wheat D genome Aegilops tauschii.</title>
        <authorList>
            <person name="Luo M.C."/>
            <person name="Gu Y.Q."/>
            <person name="Puiu D."/>
            <person name="Wang H."/>
            <person name="Twardziok S.O."/>
            <person name="Deal K.R."/>
            <person name="Huo N."/>
            <person name="Zhu T."/>
            <person name="Wang L."/>
            <person name="Wang Y."/>
            <person name="McGuire P.E."/>
            <person name="Liu S."/>
            <person name="Long H."/>
            <person name="Ramasamy R.K."/>
            <person name="Rodriguez J.C."/>
            <person name="Van S.L."/>
            <person name="Yuan L."/>
            <person name="Wang Z."/>
            <person name="Xia Z."/>
            <person name="Xiao L."/>
            <person name="Anderson O.D."/>
            <person name="Ouyang S."/>
            <person name="Liang Y."/>
            <person name="Zimin A.V."/>
            <person name="Pertea G."/>
            <person name="Qi P."/>
            <person name="Bennetzen J.L."/>
            <person name="Dai X."/>
            <person name="Dawson M.W."/>
            <person name="Muller H.G."/>
            <person name="Kugler K."/>
            <person name="Rivarola-Duarte L."/>
            <person name="Spannagl M."/>
            <person name="Mayer K.F.X."/>
            <person name="Lu F.H."/>
            <person name="Bevan M.W."/>
            <person name="Leroy P."/>
            <person name="Li P."/>
            <person name="You F.M."/>
            <person name="Sun Q."/>
            <person name="Liu Z."/>
            <person name="Lyons E."/>
            <person name="Wicker T."/>
            <person name="Salzberg S.L."/>
            <person name="Devos K.M."/>
            <person name="Dvorak J."/>
        </authorList>
    </citation>
    <scope>NUCLEOTIDE SEQUENCE [LARGE SCALE GENOMIC DNA]</scope>
    <source>
        <strain evidence="2">cv. AL8/78</strain>
    </source>
</reference>
<dbReference type="EnsemblPlants" id="AET4Gv20530700.1">
    <property type="protein sequence ID" value="AET4Gv20530700.1"/>
    <property type="gene ID" value="AET4Gv20530700"/>
</dbReference>
<proteinExistence type="inferred from homology"/>
<dbReference type="GO" id="GO:0010150">
    <property type="term" value="P:leaf senescence"/>
    <property type="evidence" value="ECO:0007669"/>
    <property type="project" value="UniProtKB-ARBA"/>
</dbReference>
<dbReference type="Proteomes" id="UP000015105">
    <property type="component" value="Chromosome 4D"/>
</dbReference>
<dbReference type="InterPro" id="IPR007608">
    <property type="entry name" value="Senescence_reg_S40"/>
</dbReference>
<reference evidence="3" key="1">
    <citation type="journal article" date="2014" name="Science">
        <title>Ancient hybridizations among the ancestral genomes of bread wheat.</title>
        <authorList>
            <consortium name="International Wheat Genome Sequencing Consortium,"/>
            <person name="Marcussen T."/>
            <person name="Sandve S.R."/>
            <person name="Heier L."/>
            <person name="Spannagl M."/>
            <person name="Pfeifer M."/>
            <person name="Jakobsen K.S."/>
            <person name="Wulff B.B."/>
            <person name="Steuernagel B."/>
            <person name="Mayer K.F."/>
            <person name="Olsen O.A."/>
        </authorList>
    </citation>
    <scope>NUCLEOTIDE SEQUENCE [LARGE SCALE GENOMIC DNA]</scope>
    <source>
        <strain evidence="3">cv. AL8/78</strain>
    </source>
</reference>
<evidence type="ECO:0000313" key="2">
    <source>
        <dbReference type="EnsemblPlants" id="AET4Gv20530700.2"/>
    </source>
</evidence>
<dbReference type="PANTHER" id="PTHR33083:SF123">
    <property type="entry name" value="EXPRESSED PROTEIN"/>
    <property type="match status" value="1"/>
</dbReference>
<accession>A0A453IE59</accession>
<comment type="similarity">
    <text evidence="1">Belongs to the senescence regulator S40 family.</text>
</comment>
<dbReference type="Gramene" id="AET4Gv20530700.1">
    <property type="protein sequence ID" value="AET4Gv20530700.1"/>
    <property type="gene ID" value="AET4Gv20530700"/>
</dbReference>
<evidence type="ECO:0000256" key="1">
    <source>
        <dbReference type="ARBA" id="ARBA00034773"/>
    </source>
</evidence>
<reference evidence="2" key="5">
    <citation type="journal article" date="2021" name="G3 (Bethesda)">
        <title>Aegilops tauschii genome assembly Aet v5.0 features greater sequence contiguity and improved annotation.</title>
        <authorList>
            <person name="Wang L."/>
            <person name="Zhu T."/>
            <person name="Rodriguez J.C."/>
            <person name="Deal K.R."/>
            <person name="Dubcovsky J."/>
            <person name="McGuire P.E."/>
            <person name="Lux T."/>
            <person name="Spannagl M."/>
            <person name="Mayer K.F.X."/>
            <person name="Baldrich P."/>
            <person name="Meyers B.C."/>
            <person name="Huo N."/>
            <person name="Gu Y.Q."/>
            <person name="Zhou H."/>
            <person name="Devos K.M."/>
            <person name="Bennetzen J.L."/>
            <person name="Unver T."/>
            <person name="Budak H."/>
            <person name="Gulick P.J."/>
            <person name="Galiba G."/>
            <person name="Kalapos B."/>
            <person name="Nelson D.R."/>
            <person name="Li P."/>
            <person name="You F.M."/>
            <person name="Luo M.C."/>
            <person name="Dvorak J."/>
        </authorList>
    </citation>
    <scope>NUCLEOTIDE SEQUENCE [LARGE SCALE GENOMIC DNA]</scope>
    <source>
        <strain evidence="2">cv. AL8/78</strain>
    </source>
</reference>
<reference evidence="2" key="4">
    <citation type="submission" date="2019-03" db="UniProtKB">
        <authorList>
            <consortium name="EnsemblPlants"/>
        </authorList>
    </citation>
    <scope>IDENTIFICATION</scope>
</reference>
<dbReference type="EnsemblPlants" id="AET4Gv20530700.2">
    <property type="protein sequence ID" value="AET4Gv20530700.2"/>
    <property type="gene ID" value="AET4Gv20530700"/>
</dbReference>
<dbReference type="Gramene" id="AET4Gv20530700.5">
    <property type="protein sequence ID" value="AET4Gv20530700.5"/>
    <property type="gene ID" value="AET4Gv20530700"/>
</dbReference>
<dbReference type="Pfam" id="PF04520">
    <property type="entry name" value="Senescence_reg"/>
    <property type="match status" value="1"/>
</dbReference>
<evidence type="ECO:0000313" key="3">
    <source>
        <dbReference type="Proteomes" id="UP000015105"/>
    </source>
</evidence>
<reference evidence="3" key="2">
    <citation type="journal article" date="2017" name="Nat. Plants">
        <title>The Aegilops tauschii genome reveals multiple impacts of transposons.</title>
        <authorList>
            <person name="Zhao G."/>
            <person name="Zou C."/>
            <person name="Li K."/>
            <person name="Wang K."/>
            <person name="Li T."/>
            <person name="Gao L."/>
            <person name="Zhang X."/>
            <person name="Wang H."/>
            <person name="Yang Z."/>
            <person name="Liu X."/>
            <person name="Jiang W."/>
            <person name="Mao L."/>
            <person name="Kong X."/>
            <person name="Jiao Y."/>
            <person name="Jia J."/>
        </authorList>
    </citation>
    <scope>NUCLEOTIDE SEQUENCE [LARGE SCALE GENOMIC DNA]</scope>
    <source>
        <strain evidence="3">cv. AL8/78</strain>
    </source>
</reference>
<dbReference type="Gramene" id="AET4Gv20530700.2">
    <property type="protein sequence ID" value="AET4Gv20530700.2"/>
    <property type="gene ID" value="AET4Gv20530700"/>
</dbReference>
<dbReference type="PANTHER" id="PTHR33083">
    <property type="entry name" value="EXPRESSED PROTEIN"/>
    <property type="match status" value="1"/>
</dbReference>
<protein>
    <submittedName>
        <fullName evidence="2">Uncharacterized protein</fullName>
    </submittedName>
</protein>
<sequence>MVPPHVVVARRHARSSSVLEGAGRTLKGRDLCCVRNAVLHQTGFLDL</sequence>
<dbReference type="EnsemblPlants" id="AET4Gv20530700.5">
    <property type="protein sequence ID" value="AET4Gv20530700.5"/>
    <property type="gene ID" value="AET4Gv20530700"/>
</dbReference>
<dbReference type="AlphaFoldDB" id="A0A453IE59"/>
<organism evidence="2 3">
    <name type="scientific">Aegilops tauschii subsp. strangulata</name>
    <name type="common">Goatgrass</name>
    <dbReference type="NCBI Taxonomy" id="200361"/>
    <lineage>
        <taxon>Eukaryota</taxon>
        <taxon>Viridiplantae</taxon>
        <taxon>Streptophyta</taxon>
        <taxon>Embryophyta</taxon>
        <taxon>Tracheophyta</taxon>
        <taxon>Spermatophyta</taxon>
        <taxon>Magnoliopsida</taxon>
        <taxon>Liliopsida</taxon>
        <taxon>Poales</taxon>
        <taxon>Poaceae</taxon>
        <taxon>BOP clade</taxon>
        <taxon>Pooideae</taxon>
        <taxon>Triticodae</taxon>
        <taxon>Triticeae</taxon>
        <taxon>Triticinae</taxon>
        <taxon>Aegilops</taxon>
    </lineage>
</organism>
<dbReference type="EnsemblPlants" id="AET4Gv20530700.3">
    <property type="protein sequence ID" value="AET4Gv20530700.3"/>
    <property type="gene ID" value="AET4Gv20530700"/>
</dbReference>
<dbReference type="Gramene" id="AET4Gv20530700.3">
    <property type="protein sequence ID" value="AET4Gv20530700.3"/>
    <property type="gene ID" value="AET4Gv20530700"/>
</dbReference>
<keyword evidence="3" id="KW-1185">Reference proteome</keyword>
<name>A0A453IE59_AEGTS</name>